<feature type="compositionally biased region" description="Acidic residues" evidence="1">
    <location>
        <begin position="133"/>
        <end position="149"/>
    </location>
</feature>
<gene>
    <name evidence="3" type="ORF">ILYODFUR_004085</name>
</gene>
<evidence type="ECO:0000256" key="1">
    <source>
        <dbReference type="SAM" id="MobiDB-lite"/>
    </source>
</evidence>
<feature type="region of interest" description="Disordered" evidence="1">
    <location>
        <begin position="66"/>
        <end position="153"/>
    </location>
</feature>
<dbReference type="Proteomes" id="UP001482620">
    <property type="component" value="Unassembled WGS sequence"/>
</dbReference>
<comment type="caution">
    <text evidence="3">The sequence shown here is derived from an EMBL/GenBank/DDBJ whole genome shotgun (WGS) entry which is preliminary data.</text>
</comment>
<protein>
    <recommendedName>
        <fullName evidence="2">BCD1 alpha/beta domain-containing protein</fullName>
    </recommendedName>
</protein>
<accession>A0ABV0VCH7</accession>
<dbReference type="EMBL" id="JAHRIQ010104488">
    <property type="protein sequence ID" value="MEQ2254465.1"/>
    <property type="molecule type" value="Genomic_DNA"/>
</dbReference>
<feature type="domain" description="BCD1 alpha/beta" evidence="2">
    <location>
        <begin position="2"/>
        <end position="61"/>
    </location>
</feature>
<dbReference type="InterPro" id="IPR057721">
    <property type="entry name" value="BCD1_alpha/beta"/>
</dbReference>
<feature type="compositionally biased region" description="Acidic residues" evidence="1">
    <location>
        <begin position="84"/>
        <end position="94"/>
    </location>
</feature>
<keyword evidence="4" id="KW-1185">Reference proteome</keyword>
<evidence type="ECO:0000259" key="2">
    <source>
        <dbReference type="Pfam" id="PF25790"/>
    </source>
</evidence>
<sequence length="209" mass="23660">MYVHYPFDHVKVFMKAEGRRANSVRYHGLDIEKSLRDNLSYKTIIEYPVLHVVLRDYWKDYPLKGPAEPVSARTSSATRNVSGDQEEEHEEEERADVSQPIQEETHIRTRSQDTTPETDPPLQKKAKRAAGEGEQEEGEIVDSSDEEEEVISRDECFSKNLTVNASTCRESAEVTLTKENSVNETESVLSHHCQLGNESAAASDSCQME</sequence>
<evidence type="ECO:0000313" key="3">
    <source>
        <dbReference type="EMBL" id="MEQ2254465.1"/>
    </source>
</evidence>
<evidence type="ECO:0000313" key="4">
    <source>
        <dbReference type="Proteomes" id="UP001482620"/>
    </source>
</evidence>
<dbReference type="Pfam" id="PF25790">
    <property type="entry name" value="BCD1"/>
    <property type="match status" value="1"/>
</dbReference>
<reference evidence="3 4" key="1">
    <citation type="submission" date="2021-06" db="EMBL/GenBank/DDBJ databases">
        <authorList>
            <person name="Palmer J.M."/>
        </authorList>
    </citation>
    <scope>NUCLEOTIDE SEQUENCE [LARGE SCALE GENOMIC DNA]</scope>
    <source>
        <strain evidence="4">if_2019</strain>
        <tissue evidence="3">Muscle</tissue>
    </source>
</reference>
<organism evidence="3 4">
    <name type="scientific">Ilyodon furcidens</name>
    <name type="common">goldbreast splitfin</name>
    <dbReference type="NCBI Taxonomy" id="33524"/>
    <lineage>
        <taxon>Eukaryota</taxon>
        <taxon>Metazoa</taxon>
        <taxon>Chordata</taxon>
        <taxon>Craniata</taxon>
        <taxon>Vertebrata</taxon>
        <taxon>Euteleostomi</taxon>
        <taxon>Actinopterygii</taxon>
        <taxon>Neopterygii</taxon>
        <taxon>Teleostei</taxon>
        <taxon>Neoteleostei</taxon>
        <taxon>Acanthomorphata</taxon>
        <taxon>Ovalentaria</taxon>
        <taxon>Atherinomorphae</taxon>
        <taxon>Cyprinodontiformes</taxon>
        <taxon>Goodeidae</taxon>
        <taxon>Ilyodon</taxon>
    </lineage>
</organism>
<feature type="compositionally biased region" description="Polar residues" evidence="1">
    <location>
        <begin position="72"/>
        <end position="83"/>
    </location>
</feature>
<proteinExistence type="predicted"/>
<name>A0ABV0VCH7_9TELE</name>